<reference evidence="9" key="1">
    <citation type="submission" date="2022-09" db="EMBL/GenBank/DDBJ databases">
        <title>Culturomic study of gut microbiota in children with autism spectrum disorder.</title>
        <authorList>
            <person name="Efimov B.A."/>
            <person name="Chaplin A.V."/>
            <person name="Sokolova S.R."/>
            <person name="Pikina A.P."/>
            <person name="Korzhanova M."/>
            <person name="Belova V."/>
            <person name="Korostin D."/>
        </authorList>
    </citation>
    <scope>NUCLEOTIDE SEQUENCE</scope>
    <source>
        <strain evidence="9">ASD5510</strain>
    </source>
</reference>
<comment type="function">
    <text evidence="1">Site-specific tyrosine recombinase, which acts by catalyzing the cutting and rejoining of the recombining DNA molecules.</text>
</comment>
<dbReference type="Pfam" id="PF14659">
    <property type="entry name" value="Phage_int_SAM_3"/>
    <property type="match status" value="1"/>
</dbReference>
<gene>
    <name evidence="9" type="ORF">OBO34_21840</name>
</gene>
<comment type="caution">
    <text evidence="9">The sequence shown here is derived from an EMBL/GenBank/DDBJ whole genome shotgun (WGS) entry which is preliminary data.</text>
</comment>
<keyword evidence="10" id="KW-1185">Reference proteome</keyword>
<dbReference type="InterPro" id="IPR004107">
    <property type="entry name" value="Integrase_SAM-like_N"/>
</dbReference>
<protein>
    <submittedName>
        <fullName evidence="9">Tyrosine-type recombinase/integrase</fullName>
    </submittedName>
</protein>
<organism evidence="9 10">
    <name type="scientific">Hominibacterium faecale</name>
    <dbReference type="NCBI Taxonomy" id="2839743"/>
    <lineage>
        <taxon>Bacteria</taxon>
        <taxon>Bacillati</taxon>
        <taxon>Bacillota</taxon>
        <taxon>Clostridia</taxon>
        <taxon>Peptostreptococcales</taxon>
        <taxon>Anaerovoracaceae</taxon>
        <taxon>Hominibacterium</taxon>
    </lineage>
</organism>
<evidence type="ECO:0000256" key="4">
    <source>
        <dbReference type="ARBA" id="ARBA00023125"/>
    </source>
</evidence>
<dbReference type="AlphaFoldDB" id="A0A9J6QZS1"/>
<dbReference type="PROSITE" id="PS51898">
    <property type="entry name" value="TYR_RECOMBINASE"/>
    <property type="match status" value="1"/>
</dbReference>
<feature type="domain" description="Tyr recombinase" evidence="7">
    <location>
        <begin position="111"/>
        <end position="287"/>
    </location>
</feature>
<dbReference type="InterPro" id="IPR050808">
    <property type="entry name" value="Phage_Integrase"/>
</dbReference>
<dbReference type="Gene3D" id="1.10.150.130">
    <property type="match status" value="1"/>
</dbReference>
<name>A0A9J6QZS1_9FIRM</name>
<evidence type="ECO:0000256" key="6">
    <source>
        <dbReference type="PROSITE-ProRule" id="PRU01248"/>
    </source>
</evidence>
<evidence type="ECO:0000256" key="3">
    <source>
        <dbReference type="ARBA" id="ARBA00022908"/>
    </source>
</evidence>
<evidence type="ECO:0000256" key="2">
    <source>
        <dbReference type="ARBA" id="ARBA00008857"/>
    </source>
</evidence>
<dbReference type="CDD" id="cd01189">
    <property type="entry name" value="INT_ICEBs1_C_like"/>
    <property type="match status" value="1"/>
</dbReference>
<dbReference type="InterPro" id="IPR010998">
    <property type="entry name" value="Integrase_recombinase_N"/>
</dbReference>
<dbReference type="GO" id="GO:0003677">
    <property type="term" value="F:DNA binding"/>
    <property type="evidence" value="ECO:0007669"/>
    <property type="project" value="UniProtKB-UniRule"/>
</dbReference>
<dbReference type="GO" id="GO:0015074">
    <property type="term" value="P:DNA integration"/>
    <property type="evidence" value="ECO:0007669"/>
    <property type="project" value="UniProtKB-KW"/>
</dbReference>
<sequence length="297" mass="34431">MMIFKRRPTVAEWSKTWLELYKKGRIVEMSFLNYASMVELHILPHIGHKRVNKVCQADIMLVLNKLTCYSYSHIKRGYSAMNQIFNSAKENNLIKSNPAEGVLIPHGKGNGKRRSITDDERKSILELAETHRYGIWIKLLLFCGVRPGETGRIKKRHIDVENSLLYVDGTKSLHAKRKVPITDPDFLKELITYAENLDEDDFLFTTEDGRPMTQGRKQFFWTEFKRDLSYYEPGLCPYCLRHTFCTDMQHAGVPITIAAKLMGHSDPKITARVYTHYTDESLNVAADLLKKYREPQK</sequence>
<feature type="domain" description="Core-binding (CB)" evidence="8">
    <location>
        <begin position="8"/>
        <end position="89"/>
    </location>
</feature>
<evidence type="ECO:0000256" key="1">
    <source>
        <dbReference type="ARBA" id="ARBA00003283"/>
    </source>
</evidence>
<dbReference type="SUPFAM" id="SSF56349">
    <property type="entry name" value="DNA breaking-rejoining enzymes"/>
    <property type="match status" value="1"/>
</dbReference>
<evidence type="ECO:0000259" key="7">
    <source>
        <dbReference type="PROSITE" id="PS51898"/>
    </source>
</evidence>
<dbReference type="InterPro" id="IPR011010">
    <property type="entry name" value="DNA_brk_join_enz"/>
</dbReference>
<keyword evidence="4 6" id="KW-0238">DNA-binding</keyword>
<dbReference type="PANTHER" id="PTHR30629:SF2">
    <property type="entry name" value="PROPHAGE INTEGRASE INTS-RELATED"/>
    <property type="match status" value="1"/>
</dbReference>
<dbReference type="InterPro" id="IPR044068">
    <property type="entry name" value="CB"/>
</dbReference>
<evidence type="ECO:0000313" key="9">
    <source>
        <dbReference type="EMBL" id="MCU7380959.1"/>
    </source>
</evidence>
<keyword evidence="5" id="KW-0233">DNA recombination</keyword>
<evidence type="ECO:0000259" key="8">
    <source>
        <dbReference type="PROSITE" id="PS51900"/>
    </source>
</evidence>
<proteinExistence type="inferred from homology"/>
<dbReference type="RefSeq" id="WP_269478870.1">
    <property type="nucleotide sequence ID" value="NZ_JAOSHN010000017.1"/>
</dbReference>
<dbReference type="GO" id="GO:0006310">
    <property type="term" value="P:DNA recombination"/>
    <property type="evidence" value="ECO:0007669"/>
    <property type="project" value="UniProtKB-KW"/>
</dbReference>
<dbReference type="Pfam" id="PF00589">
    <property type="entry name" value="Phage_integrase"/>
    <property type="match status" value="1"/>
</dbReference>
<dbReference type="PROSITE" id="PS51900">
    <property type="entry name" value="CB"/>
    <property type="match status" value="1"/>
</dbReference>
<dbReference type="PANTHER" id="PTHR30629">
    <property type="entry name" value="PROPHAGE INTEGRASE"/>
    <property type="match status" value="1"/>
</dbReference>
<dbReference type="Proteomes" id="UP001065549">
    <property type="component" value="Unassembled WGS sequence"/>
</dbReference>
<dbReference type="InterPro" id="IPR002104">
    <property type="entry name" value="Integrase_catalytic"/>
</dbReference>
<dbReference type="EMBL" id="JAOSHN010000017">
    <property type="protein sequence ID" value="MCU7380959.1"/>
    <property type="molecule type" value="Genomic_DNA"/>
</dbReference>
<comment type="similarity">
    <text evidence="2">Belongs to the 'phage' integrase family.</text>
</comment>
<evidence type="ECO:0000256" key="5">
    <source>
        <dbReference type="ARBA" id="ARBA00023172"/>
    </source>
</evidence>
<dbReference type="Gene3D" id="1.10.443.10">
    <property type="entry name" value="Intergrase catalytic core"/>
    <property type="match status" value="1"/>
</dbReference>
<keyword evidence="3" id="KW-0229">DNA integration</keyword>
<evidence type="ECO:0000313" key="10">
    <source>
        <dbReference type="Proteomes" id="UP001065549"/>
    </source>
</evidence>
<accession>A0A9J6QZS1</accession>
<dbReference type="InterPro" id="IPR013762">
    <property type="entry name" value="Integrase-like_cat_sf"/>
</dbReference>